<dbReference type="PRINTS" id="PR01023">
    <property type="entry name" value="NAFLGMOTY"/>
</dbReference>
<dbReference type="AlphaFoldDB" id="A0A1M7CVL0"/>
<dbReference type="GO" id="GO:0005509">
    <property type="term" value="F:calcium ion binding"/>
    <property type="evidence" value="ECO:0007669"/>
    <property type="project" value="InterPro"/>
</dbReference>
<keyword evidence="3" id="KW-1134">Transmembrane beta strand</keyword>
<dbReference type="EMBL" id="FRBL01000004">
    <property type="protein sequence ID" value="SHL71220.1"/>
    <property type="molecule type" value="Genomic_DNA"/>
</dbReference>
<evidence type="ECO:0000313" key="12">
    <source>
        <dbReference type="Proteomes" id="UP000184420"/>
    </source>
</evidence>
<dbReference type="PANTHER" id="PTHR30329:SF21">
    <property type="entry name" value="LIPOPROTEIN YIAD-RELATED"/>
    <property type="match status" value="1"/>
</dbReference>
<evidence type="ECO:0000256" key="2">
    <source>
        <dbReference type="ARBA" id="ARBA00022448"/>
    </source>
</evidence>
<comment type="subcellular location">
    <subcellularLocation>
        <location evidence="1">Cell outer membrane</location>
        <topology evidence="1">Multi-pass membrane protein</topology>
    </subcellularLocation>
</comment>
<evidence type="ECO:0000313" key="11">
    <source>
        <dbReference type="EMBL" id="SHL71220.1"/>
    </source>
</evidence>
<dbReference type="SUPFAM" id="SSF103088">
    <property type="entry name" value="OmpA-like"/>
    <property type="match status" value="1"/>
</dbReference>
<dbReference type="SUPFAM" id="SSF103647">
    <property type="entry name" value="TSP type-3 repeat"/>
    <property type="match status" value="1"/>
</dbReference>
<evidence type="ECO:0000256" key="3">
    <source>
        <dbReference type="ARBA" id="ARBA00022452"/>
    </source>
</evidence>
<sequence>MLLHVAIGTLALMPAVSKAQELKPPQEAYVTVEGDPEQMTAPMFKGGKHYNRWFAGFNVGALAPVAATGGSNDFTKWKPNIGYGAYVQYQILHFFGLRADYLGGFLKANNEKNLGNGVNPMDAGRPYLEYKTTLKYSGTLSAVFNITTVNWITKQNIAVLYATVGGGLAGYSPKLTDKRGSEYRYKPDGDIKELVIPVGAGIKFKVAEGINVDLAYTMYYTDGDNLDGYVYGPNKDKFSYARVGLEFALGKSGKPDLQFHNPAKQGYDELLLEKKNLAKTLAAATTANAKLADDVNKLTADADGDGVSDYFDKCPNTPAKTKVDGSGCPLPEPPKIEEKVIITEEDQTIVKEAIRNLEFDFAKATIKEKSYPALDRVAELLKRKNLNLKLSGHTDNVGSLKRNMELSRERAEAVKNYLVSKGVLPNKIEALGYGPSQPIASNKTAEGRQRNRRVEFYIY</sequence>
<evidence type="ECO:0000256" key="1">
    <source>
        <dbReference type="ARBA" id="ARBA00004571"/>
    </source>
</evidence>
<keyword evidence="2" id="KW-0813">Transport</keyword>
<dbReference type="CDD" id="cd07185">
    <property type="entry name" value="OmpA_C-like"/>
    <property type="match status" value="1"/>
</dbReference>
<protein>
    <submittedName>
        <fullName evidence="11">OmpA-OmpF porin, OOP family</fullName>
    </submittedName>
</protein>
<keyword evidence="12" id="KW-1185">Reference proteome</keyword>
<dbReference type="Proteomes" id="UP000184420">
    <property type="component" value="Unassembled WGS sequence"/>
</dbReference>
<keyword evidence="6" id="KW-0626">Porin</keyword>
<dbReference type="InterPro" id="IPR028974">
    <property type="entry name" value="TSP_type-3_rpt"/>
</dbReference>
<keyword evidence="4" id="KW-0812">Transmembrane</keyword>
<reference evidence="11 12" key="1">
    <citation type="submission" date="2016-11" db="EMBL/GenBank/DDBJ databases">
        <authorList>
            <person name="Jaros S."/>
            <person name="Januszkiewicz K."/>
            <person name="Wedrychowicz H."/>
        </authorList>
    </citation>
    <scope>NUCLEOTIDE SEQUENCE [LARGE SCALE GENOMIC DNA]</scope>
    <source>
        <strain evidence="11 12">DSM 27406</strain>
    </source>
</reference>
<dbReference type="Gene3D" id="3.30.1330.60">
    <property type="entry name" value="OmpA-like domain"/>
    <property type="match status" value="1"/>
</dbReference>
<dbReference type="SUPFAM" id="SSF56925">
    <property type="entry name" value="OMPA-like"/>
    <property type="match status" value="1"/>
</dbReference>
<dbReference type="GO" id="GO:0015288">
    <property type="term" value="F:porin activity"/>
    <property type="evidence" value="ECO:0007669"/>
    <property type="project" value="UniProtKB-KW"/>
</dbReference>
<dbReference type="PROSITE" id="PS51123">
    <property type="entry name" value="OMPA_2"/>
    <property type="match status" value="1"/>
</dbReference>
<dbReference type="GO" id="GO:0006811">
    <property type="term" value="P:monoatomic ion transport"/>
    <property type="evidence" value="ECO:0007669"/>
    <property type="project" value="UniProtKB-KW"/>
</dbReference>
<dbReference type="GO" id="GO:0009279">
    <property type="term" value="C:cell outer membrane"/>
    <property type="evidence" value="ECO:0007669"/>
    <property type="project" value="UniProtKB-SubCell"/>
</dbReference>
<evidence type="ECO:0000256" key="5">
    <source>
        <dbReference type="ARBA" id="ARBA00023065"/>
    </source>
</evidence>
<keyword evidence="8" id="KW-0998">Cell outer membrane</keyword>
<accession>A0A1M7CVL0</accession>
<organism evidence="11 12">
    <name type="scientific">Chitinophaga jiangningensis</name>
    <dbReference type="NCBI Taxonomy" id="1419482"/>
    <lineage>
        <taxon>Bacteria</taxon>
        <taxon>Pseudomonadati</taxon>
        <taxon>Bacteroidota</taxon>
        <taxon>Chitinophagia</taxon>
        <taxon>Chitinophagales</taxon>
        <taxon>Chitinophagaceae</taxon>
        <taxon>Chitinophaga</taxon>
    </lineage>
</organism>
<feature type="domain" description="OmpA-like" evidence="10">
    <location>
        <begin position="345"/>
        <end position="459"/>
    </location>
</feature>
<evidence type="ECO:0000259" key="10">
    <source>
        <dbReference type="PROSITE" id="PS51123"/>
    </source>
</evidence>
<dbReference type="InterPro" id="IPR006664">
    <property type="entry name" value="OMP_bac"/>
</dbReference>
<dbReference type="PANTHER" id="PTHR30329">
    <property type="entry name" value="STATOR ELEMENT OF FLAGELLAR MOTOR COMPLEX"/>
    <property type="match status" value="1"/>
</dbReference>
<evidence type="ECO:0000256" key="8">
    <source>
        <dbReference type="ARBA" id="ARBA00023237"/>
    </source>
</evidence>
<name>A0A1M7CVL0_9BACT</name>
<proteinExistence type="predicted"/>
<evidence type="ECO:0000256" key="7">
    <source>
        <dbReference type="ARBA" id="ARBA00023136"/>
    </source>
</evidence>
<gene>
    <name evidence="11" type="ORF">SAMN05444266_104494</name>
</gene>
<evidence type="ECO:0000256" key="6">
    <source>
        <dbReference type="ARBA" id="ARBA00023114"/>
    </source>
</evidence>
<dbReference type="PRINTS" id="PR01021">
    <property type="entry name" value="OMPADOMAIN"/>
</dbReference>
<dbReference type="Pfam" id="PF00691">
    <property type="entry name" value="OmpA"/>
    <property type="match status" value="1"/>
</dbReference>
<dbReference type="GO" id="GO:0046930">
    <property type="term" value="C:pore complex"/>
    <property type="evidence" value="ECO:0007669"/>
    <property type="project" value="UniProtKB-KW"/>
</dbReference>
<dbReference type="STRING" id="1419482.SAMN05444266_104494"/>
<dbReference type="InterPro" id="IPR036737">
    <property type="entry name" value="OmpA-like_sf"/>
</dbReference>
<dbReference type="InterPro" id="IPR011250">
    <property type="entry name" value="OMP/PagP_B-barrel"/>
</dbReference>
<keyword evidence="5" id="KW-0406">Ion transport</keyword>
<evidence type="ECO:0000256" key="9">
    <source>
        <dbReference type="PROSITE-ProRule" id="PRU00473"/>
    </source>
</evidence>
<keyword evidence="7 9" id="KW-0472">Membrane</keyword>
<dbReference type="InterPro" id="IPR006665">
    <property type="entry name" value="OmpA-like"/>
</dbReference>
<dbReference type="InterPro" id="IPR050330">
    <property type="entry name" value="Bact_OuterMem_StrucFunc"/>
</dbReference>
<evidence type="ECO:0000256" key="4">
    <source>
        <dbReference type="ARBA" id="ARBA00022692"/>
    </source>
</evidence>